<accession>A0A450RW80</accession>
<dbReference type="AlphaFoldDB" id="A0A450RW80"/>
<proteinExistence type="predicted"/>
<reference evidence="1" key="1">
    <citation type="submission" date="2019-02" db="EMBL/GenBank/DDBJ databases">
        <authorList>
            <person name="Gruber-Vodicka R. H."/>
            <person name="Seah K. B. B."/>
        </authorList>
    </citation>
    <scope>NUCLEOTIDE SEQUENCE</scope>
    <source>
        <strain evidence="1">BECK_BZ163</strain>
        <strain evidence="3">BECK_BZ164</strain>
        <strain evidence="2">BECK_BZ165</strain>
    </source>
</reference>
<name>A0A450RW80_9GAMM</name>
<dbReference type="EMBL" id="CAADEZ010000008">
    <property type="protein sequence ID" value="VFJ43411.1"/>
    <property type="molecule type" value="Genomic_DNA"/>
</dbReference>
<evidence type="ECO:0000313" key="2">
    <source>
        <dbReference type="EMBL" id="VFJ43857.1"/>
    </source>
</evidence>
<sequence length="53" mass="6204">MTFSYSGAAVLVSWNFKHIVNLERIHGYNAVNLKQGYSMIEIRTPLEVLHYEY</sequence>
<dbReference type="EMBL" id="CAADFA010000004">
    <property type="protein sequence ID" value="VFJ43857.1"/>
    <property type="molecule type" value="Genomic_DNA"/>
</dbReference>
<evidence type="ECO:0000313" key="3">
    <source>
        <dbReference type="EMBL" id="VFK05768.1"/>
    </source>
</evidence>
<organism evidence="1">
    <name type="scientific">Candidatus Kentrum sp. FM</name>
    <dbReference type="NCBI Taxonomy" id="2126340"/>
    <lineage>
        <taxon>Bacteria</taxon>
        <taxon>Pseudomonadati</taxon>
        <taxon>Pseudomonadota</taxon>
        <taxon>Gammaproteobacteria</taxon>
        <taxon>Candidatus Kentrum</taxon>
    </lineage>
</organism>
<dbReference type="EMBL" id="CAADFL010000004">
    <property type="protein sequence ID" value="VFK05768.1"/>
    <property type="molecule type" value="Genomic_DNA"/>
</dbReference>
<gene>
    <name evidence="1" type="ORF">BECKFM1743A_GA0114220_100085</name>
    <name evidence="3" type="ORF">BECKFM1743B_GA0114221_1000424</name>
    <name evidence="2" type="ORF">BECKFM1743C_GA0114222_100047</name>
</gene>
<protein>
    <submittedName>
        <fullName evidence="1">Uncharacterized protein</fullName>
    </submittedName>
</protein>
<evidence type="ECO:0000313" key="1">
    <source>
        <dbReference type="EMBL" id="VFJ43411.1"/>
    </source>
</evidence>